<reference evidence="3 4" key="1">
    <citation type="submission" date="2019-03" db="EMBL/GenBank/DDBJ databases">
        <title>The genome sequence of a newly discovered highly antifungal drug resistant Aspergillus species, Aspergillus tanneri NIH 1004.</title>
        <authorList>
            <person name="Mounaud S."/>
            <person name="Singh I."/>
            <person name="Joardar V."/>
            <person name="Pakala S."/>
            <person name="Pakala S."/>
            <person name="Venepally P."/>
            <person name="Hoover J."/>
            <person name="Nierman W."/>
            <person name="Chung J."/>
            <person name="Losada L."/>
        </authorList>
    </citation>
    <scope>NUCLEOTIDE SEQUENCE [LARGE SCALE GENOMIC DNA]</scope>
    <source>
        <strain evidence="3 4">NIH1004</strain>
    </source>
</reference>
<dbReference type="Proteomes" id="UP000324241">
    <property type="component" value="Unassembled WGS sequence"/>
</dbReference>
<dbReference type="InterPro" id="IPR023213">
    <property type="entry name" value="CAT-like_dom_sf"/>
</dbReference>
<dbReference type="InterPro" id="IPR050317">
    <property type="entry name" value="Plant_Fungal_Acyltransferase"/>
</dbReference>
<keyword evidence="4" id="KW-1185">Reference proteome</keyword>
<sequence>MANEWVEAAAPLQPQSIQLAPLEQYSPRLFISAVLCFHIPPSSPFFAEDIYSRLRVGLSRTLVQVPVLAGRIYNSAEADGKATIRIHSNARVEFSFRHYTSGDLLAPYSFARLKVQQFPIFSPTCLTIDLLPVSPVVADDSPVFVARASFIDGGLLLAFGVSHAIADGTSVGIIQKIWAHHTRNAKTAMPSVLSPLPFDKDRARLFHGNNHGTLSAMSPWRICDRSWNAPLSLKTLETAAATQLPQDASWSIGPHRSKAIWCFSPEKLQELKQCASTQDPSQWISTYDAVAALIWQRAAIARRLGSRGYLTARCCIPVDVRQLLHPPLHSEFVGNAVDTMFAEHPTSELKRPSLDLLPALAQKIHNARRNWRLSDWQSLVGIVGSLPAHQTLSMDFLPGDDPSIVVIDASKLPSYQLDWGEGLGLIHHFRALDLDSDGSISPVSIACILPKRPDGGLEVMTIFSDEVVQTLKADSNFTSFAAYRCGKSPRPMALL</sequence>
<accession>A0A4S3JGY6</accession>
<dbReference type="AlphaFoldDB" id="A0A4S3JGY6"/>
<evidence type="ECO:0000313" key="3">
    <source>
        <dbReference type="EMBL" id="THC94686.1"/>
    </source>
</evidence>
<dbReference type="RefSeq" id="XP_033430249.1">
    <property type="nucleotide sequence ID" value="XM_033568254.1"/>
</dbReference>
<dbReference type="Gene3D" id="3.30.559.10">
    <property type="entry name" value="Chloramphenicol acetyltransferase-like domain"/>
    <property type="match status" value="2"/>
</dbReference>
<evidence type="ECO:0000313" key="4">
    <source>
        <dbReference type="Proteomes" id="UP000308092"/>
    </source>
</evidence>
<evidence type="ECO:0000313" key="5">
    <source>
        <dbReference type="Proteomes" id="UP000324241"/>
    </source>
</evidence>
<dbReference type="STRING" id="1220188.A0A4S3JGY6"/>
<protein>
    <submittedName>
        <fullName evidence="3">Uncharacterized protein</fullName>
    </submittedName>
</protein>
<dbReference type="EMBL" id="QUQM01000001">
    <property type="protein sequence ID" value="KAA8650888.1"/>
    <property type="molecule type" value="Genomic_DNA"/>
</dbReference>
<gene>
    <name evidence="2" type="ORF">ATNIH1004_003577</name>
    <name evidence="3" type="ORF">EYZ11_005831</name>
</gene>
<dbReference type="GeneID" id="54326279"/>
<reference evidence="2 5" key="2">
    <citation type="submission" date="2019-08" db="EMBL/GenBank/DDBJ databases">
        <title>The genome sequence of a newly discovered highly antifungal drug resistant Aspergillus species, Aspergillus tanneri NIH 1004.</title>
        <authorList>
            <person name="Mounaud S."/>
            <person name="Singh I."/>
            <person name="Joardar V."/>
            <person name="Pakala S."/>
            <person name="Pakala S."/>
            <person name="Venepally P."/>
            <person name="Chung J.K."/>
            <person name="Losada L."/>
            <person name="Nierman W.C."/>
        </authorList>
    </citation>
    <scope>NUCLEOTIDE SEQUENCE [LARGE SCALE GENOMIC DNA]</scope>
    <source>
        <strain evidence="2 5">NIH1004</strain>
    </source>
</reference>
<dbReference type="GO" id="GO:0016747">
    <property type="term" value="F:acyltransferase activity, transferring groups other than amino-acyl groups"/>
    <property type="evidence" value="ECO:0007669"/>
    <property type="project" value="TreeGrafter"/>
</dbReference>
<name>A0A4S3JGY6_9EURO</name>
<dbReference type="Pfam" id="PF02458">
    <property type="entry name" value="Transferase"/>
    <property type="match status" value="1"/>
</dbReference>
<comment type="caution">
    <text evidence="3">The sequence shown here is derived from an EMBL/GenBank/DDBJ whole genome shotgun (WGS) entry which is preliminary data.</text>
</comment>
<keyword evidence="1" id="KW-0808">Transferase</keyword>
<dbReference type="VEuPathDB" id="FungiDB:EYZ11_005831"/>
<dbReference type="OrthoDB" id="1862401at2759"/>
<proteinExistence type="predicted"/>
<evidence type="ECO:0000313" key="2">
    <source>
        <dbReference type="EMBL" id="KAA8650888.1"/>
    </source>
</evidence>
<evidence type="ECO:0000256" key="1">
    <source>
        <dbReference type="ARBA" id="ARBA00022679"/>
    </source>
</evidence>
<dbReference type="PANTHER" id="PTHR31642:SF310">
    <property type="entry name" value="FATTY ALCOHOL:CAFFEOYL-COA ACYLTRANSFERASE"/>
    <property type="match status" value="1"/>
</dbReference>
<dbReference type="EMBL" id="SOSA01000194">
    <property type="protein sequence ID" value="THC94686.1"/>
    <property type="molecule type" value="Genomic_DNA"/>
</dbReference>
<dbReference type="PANTHER" id="PTHR31642">
    <property type="entry name" value="TRICHOTHECENE 3-O-ACETYLTRANSFERASE"/>
    <property type="match status" value="1"/>
</dbReference>
<organism evidence="3 4">
    <name type="scientific">Aspergillus tanneri</name>
    <dbReference type="NCBI Taxonomy" id="1220188"/>
    <lineage>
        <taxon>Eukaryota</taxon>
        <taxon>Fungi</taxon>
        <taxon>Dikarya</taxon>
        <taxon>Ascomycota</taxon>
        <taxon>Pezizomycotina</taxon>
        <taxon>Eurotiomycetes</taxon>
        <taxon>Eurotiomycetidae</taxon>
        <taxon>Eurotiales</taxon>
        <taxon>Aspergillaceae</taxon>
        <taxon>Aspergillus</taxon>
        <taxon>Aspergillus subgen. Circumdati</taxon>
    </lineage>
</organism>
<dbReference type="Proteomes" id="UP000308092">
    <property type="component" value="Unassembled WGS sequence"/>
</dbReference>